<reference evidence="7" key="1">
    <citation type="submission" date="2011-08" db="EMBL/GenBank/DDBJ databases">
        <authorList>
            <person name="Rombauts S."/>
        </authorList>
    </citation>
    <scope>NUCLEOTIDE SEQUENCE</scope>
    <source>
        <strain evidence="7">London</strain>
    </source>
</reference>
<dbReference type="Proteomes" id="UP000015104">
    <property type="component" value="Unassembled WGS sequence"/>
</dbReference>
<reference evidence="6" key="2">
    <citation type="submission" date="2015-06" db="UniProtKB">
        <authorList>
            <consortium name="EnsemblMetazoa"/>
        </authorList>
    </citation>
    <scope>IDENTIFICATION</scope>
</reference>
<dbReference type="AlphaFoldDB" id="T1KHP3"/>
<evidence type="ECO:0000313" key="7">
    <source>
        <dbReference type="Proteomes" id="UP000015104"/>
    </source>
</evidence>
<name>T1KHP3_TETUR</name>
<feature type="domain" description="RRM" evidence="5">
    <location>
        <begin position="52"/>
        <end position="127"/>
    </location>
</feature>
<dbReference type="InterPro" id="IPR012677">
    <property type="entry name" value="Nucleotide-bd_a/b_plait_sf"/>
</dbReference>
<organism evidence="6 7">
    <name type="scientific">Tetranychus urticae</name>
    <name type="common">Two-spotted spider mite</name>
    <dbReference type="NCBI Taxonomy" id="32264"/>
    <lineage>
        <taxon>Eukaryota</taxon>
        <taxon>Metazoa</taxon>
        <taxon>Ecdysozoa</taxon>
        <taxon>Arthropoda</taxon>
        <taxon>Chelicerata</taxon>
        <taxon>Arachnida</taxon>
        <taxon>Acari</taxon>
        <taxon>Acariformes</taxon>
        <taxon>Trombidiformes</taxon>
        <taxon>Prostigmata</taxon>
        <taxon>Eleutherengona</taxon>
        <taxon>Raphignathae</taxon>
        <taxon>Tetranychoidea</taxon>
        <taxon>Tetranychidae</taxon>
        <taxon>Tetranychus</taxon>
    </lineage>
</organism>
<keyword evidence="4" id="KW-0812">Transmembrane</keyword>
<keyword evidence="4" id="KW-0472">Membrane</keyword>
<dbReference type="SUPFAM" id="SSF54928">
    <property type="entry name" value="RNA-binding domain, RBD"/>
    <property type="match status" value="1"/>
</dbReference>
<dbReference type="Pfam" id="PF00076">
    <property type="entry name" value="RRM_1"/>
    <property type="match status" value="1"/>
</dbReference>
<dbReference type="Gene3D" id="3.30.70.330">
    <property type="match status" value="1"/>
</dbReference>
<dbReference type="CDD" id="cd12260">
    <property type="entry name" value="RRM2_SREK1"/>
    <property type="match status" value="1"/>
</dbReference>
<dbReference type="GO" id="GO:0003723">
    <property type="term" value="F:RNA binding"/>
    <property type="evidence" value="ECO:0007669"/>
    <property type="project" value="UniProtKB-UniRule"/>
</dbReference>
<dbReference type="PANTHER" id="PTHR32343:SF22">
    <property type="entry name" value="LD29830P"/>
    <property type="match status" value="1"/>
</dbReference>
<keyword evidence="1 2" id="KW-0694">RNA-binding</keyword>
<dbReference type="STRING" id="32264.T1KHP3"/>
<keyword evidence="7" id="KW-1185">Reference proteome</keyword>
<dbReference type="InterPro" id="IPR035979">
    <property type="entry name" value="RBD_domain_sf"/>
</dbReference>
<protein>
    <recommendedName>
        <fullName evidence="5">RRM domain-containing protein</fullName>
    </recommendedName>
</protein>
<evidence type="ECO:0000259" key="5">
    <source>
        <dbReference type="PROSITE" id="PS50102"/>
    </source>
</evidence>
<feature type="region of interest" description="Disordered" evidence="3">
    <location>
        <begin position="147"/>
        <end position="179"/>
    </location>
</feature>
<evidence type="ECO:0000313" key="6">
    <source>
        <dbReference type="EnsemblMetazoa" id="tetur11g05120.1"/>
    </source>
</evidence>
<sequence>MLIFCDLSFCAGVAQSLINTVFIDQLFRCQRRTNHCYYDTRLTALDSEEIRRVVYVGNLDSSTTAEQLLTFFNRLGEVKYVRMADDEEQSTRFAFVEFTEQSSVANALQYNGVILGGRALEINHTNSAIVKQQAKSDEGAQKEIEEAMEPTYNDESEKMDSDEKKPETKDRSRSRSGSKSKTRDNIIFCYLIFLSACAFFGILLKMYVESNAVFIDTRLYRDLFGAMFAILI</sequence>
<dbReference type="PANTHER" id="PTHR32343">
    <property type="entry name" value="SERINE/ARGININE-RICH SPLICING FACTOR"/>
    <property type="match status" value="1"/>
</dbReference>
<feature type="compositionally biased region" description="Basic and acidic residues" evidence="3">
    <location>
        <begin position="155"/>
        <end position="173"/>
    </location>
</feature>
<dbReference type="eggNOG" id="KOG4676">
    <property type="taxonomic scope" value="Eukaryota"/>
</dbReference>
<dbReference type="EMBL" id="CAEY01000077">
    <property type="status" value="NOT_ANNOTATED_CDS"/>
    <property type="molecule type" value="Genomic_DNA"/>
</dbReference>
<feature type="transmembrane region" description="Helical" evidence="4">
    <location>
        <begin position="185"/>
        <end position="208"/>
    </location>
</feature>
<dbReference type="InterPro" id="IPR000504">
    <property type="entry name" value="RRM_dom"/>
</dbReference>
<evidence type="ECO:0000256" key="2">
    <source>
        <dbReference type="PROSITE-ProRule" id="PRU00176"/>
    </source>
</evidence>
<dbReference type="InterPro" id="IPR034192">
    <property type="entry name" value="SREK1_RRM2"/>
</dbReference>
<keyword evidence="4" id="KW-1133">Transmembrane helix</keyword>
<dbReference type="EnsemblMetazoa" id="tetur11g05120.1">
    <property type="protein sequence ID" value="tetur11g05120.1"/>
    <property type="gene ID" value="tetur11g05120"/>
</dbReference>
<evidence type="ECO:0000256" key="3">
    <source>
        <dbReference type="SAM" id="MobiDB-lite"/>
    </source>
</evidence>
<dbReference type="PROSITE" id="PS50102">
    <property type="entry name" value="RRM"/>
    <property type="match status" value="1"/>
</dbReference>
<proteinExistence type="predicted"/>
<dbReference type="HOGENOM" id="CLU_1196225_0_0_1"/>
<evidence type="ECO:0000256" key="4">
    <source>
        <dbReference type="SAM" id="Phobius"/>
    </source>
</evidence>
<accession>T1KHP3</accession>
<dbReference type="SMART" id="SM00360">
    <property type="entry name" value="RRM"/>
    <property type="match status" value="1"/>
</dbReference>
<evidence type="ECO:0000256" key="1">
    <source>
        <dbReference type="ARBA" id="ARBA00022884"/>
    </source>
</evidence>